<reference evidence="11 12" key="1">
    <citation type="submission" date="2015-07" db="EMBL/GenBank/DDBJ databases">
        <title>The genome of Eufriesea mexicana.</title>
        <authorList>
            <person name="Pan H."/>
            <person name="Kapheim K."/>
        </authorList>
    </citation>
    <scope>NUCLEOTIDE SEQUENCE [LARGE SCALE GENOMIC DNA]</scope>
    <source>
        <strain evidence="11">0111107269</strain>
        <tissue evidence="11">Whole body</tissue>
    </source>
</reference>
<dbReference type="PANTHER" id="PTHR13344:SF0">
    <property type="entry name" value="NADH DEHYDROGENASE [UBIQUINONE] 1 ALPHA SUBCOMPLEX SUBUNIT 8"/>
    <property type="match status" value="1"/>
</dbReference>
<dbReference type="EMBL" id="KQ769812">
    <property type="protein sequence ID" value="OAD52834.1"/>
    <property type="molecule type" value="Genomic_DNA"/>
</dbReference>
<comment type="subcellular location">
    <subcellularLocation>
        <location evidence="2">Mitochondrion</location>
    </subcellularLocation>
</comment>
<dbReference type="PANTHER" id="PTHR13344">
    <property type="entry name" value="NADH-UBIQUINONE OXIDOREDUCTASE"/>
    <property type="match status" value="1"/>
</dbReference>
<evidence type="ECO:0000256" key="4">
    <source>
        <dbReference type="ARBA" id="ARBA00022448"/>
    </source>
</evidence>
<evidence type="ECO:0000313" key="11">
    <source>
        <dbReference type="EMBL" id="OAD52834.1"/>
    </source>
</evidence>
<evidence type="ECO:0000256" key="9">
    <source>
        <dbReference type="ARBA" id="ARBA00023157"/>
    </source>
</evidence>
<dbReference type="GO" id="GO:0005739">
    <property type="term" value="C:mitochondrion"/>
    <property type="evidence" value="ECO:0007669"/>
    <property type="project" value="UniProtKB-SubCell"/>
</dbReference>
<evidence type="ECO:0000256" key="7">
    <source>
        <dbReference type="ARBA" id="ARBA00022982"/>
    </source>
</evidence>
<sequence>MVVTKNFQFPSDEELNIQELSITWPYIRTAAAFIGKKCEWFNNEFMLCRQELKDPRKCMKEGREVTNCAINLMLDIRNHCRNEFEAHMKCAYDLCGEHNDGRCSDTQQLLDDCMLKKLNLERPPDGYFCEARVHNTSRPKPEKKKREYPDRVPDSVPPPYPPPRYMGSEGFAN</sequence>
<gene>
    <name evidence="11" type="ORF">WN48_00134</name>
</gene>
<keyword evidence="11" id="KW-0830">Ubiquinone</keyword>
<evidence type="ECO:0000256" key="8">
    <source>
        <dbReference type="ARBA" id="ARBA00023128"/>
    </source>
</evidence>
<keyword evidence="7" id="KW-0249">Electron transport</keyword>
<evidence type="ECO:0000256" key="3">
    <source>
        <dbReference type="ARBA" id="ARBA00010705"/>
    </source>
</evidence>
<comment type="similarity">
    <text evidence="3">Belongs to the complex I NDUFA8 subunit family.</text>
</comment>
<evidence type="ECO:0000313" key="12">
    <source>
        <dbReference type="Proteomes" id="UP000250275"/>
    </source>
</evidence>
<keyword evidence="6" id="KW-0677">Repeat</keyword>
<accession>A0A310S5K4</accession>
<keyword evidence="9" id="KW-1015">Disulfide bond</keyword>
<dbReference type="AlphaFoldDB" id="A0A310S5K4"/>
<name>A0A310S5K4_9HYME</name>
<evidence type="ECO:0000256" key="10">
    <source>
        <dbReference type="SAM" id="MobiDB-lite"/>
    </source>
</evidence>
<protein>
    <submittedName>
        <fullName evidence="11">NADH dehydrogenase [ubiquinone] 1 alpha subcomplex subunit 8</fullName>
    </submittedName>
</protein>
<keyword evidence="12" id="KW-1185">Reference proteome</keyword>
<evidence type="ECO:0000256" key="2">
    <source>
        <dbReference type="ARBA" id="ARBA00004173"/>
    </source>
</evidence>
<evidence type="ECO:0000256" key="1">
    <source>
        <dbReference type="ARBA" id="ARBA00003195"/>
    </source>
</evidence>
<dbReference type="Proteomes" id="UP000250275">
    <property type="component" value="Unassembled WGS sequence"/>
</dbReference>
<proteinExistence type="inferred from homology"/>
<organism evidence="11 12">
    <name type="scientific">Eufriesea mexicana</name>
    <dbReference type="NCBI Taxonomy" id="516756"/>
    <lineage>
        <taxon>Eukaryota</taxon>
        <taxon>Metazoa</taxon>
        <taxon>Ecdysozoa</taxon>
        <taxon>Arthropoda</taxon>
        <taxon>Hexapoda</taxon>
        <taxon>Insecta</taxon>
        <taxon>Pterygota</taxon>
        <taxon>Neoptera</taxon>
        <taxon>Endopterygota</taxon>
        <taxon>Hymenoptera</taxon>
        <taxon>Apocrita</taxon>
        <taxon>Aculeata</taxon>
        <taxon>Apoidea</taxon>
        <taxon>Anthophila</taxon>
        <taxon>Apidae</taxon>
        <taxon>Eufriesea</taxon>
    </lineage>
</organism>
<keyword evidence="4" id="KW-0813">Transport</keyword>
<keyword evidence="5" id="KW-0679">Respiratory chain</keyword>
<dbReference type="GO" id="GO:0006120">
    <property type="term" value="P:mitochondrial electron transport, NADH to ubiquinone"/>
    <property type="evidence" value="ECO:0007669"/>
    <property type="project" value="InterPro"/>
</dbReference>
<feature type="compositionally biased region" description="Pro residues" evidence="10">
    <location>
        <begin position="155"/>
        <end position="164"/>
    </location>
</feature>
<feature type="region of interest" description="Disordered" evidence="10">
    <location>
        <begin position="131"/>
        <end position="173"/>
    </location>
</feature>
<feature type="compositionally biased region" description="Basic and acidic residues" evidence="10">
    <location>
        <begin position="144"/>
        <end position="153"/>
    </location>
</feature>
<keyword evidence="8" id="KW-0496">Mitochondrion</keyword>
<evidence type="ECO:0000256" key="5">
    <source>
        <dbReference type="ARBA" id="ARBA00022660"/>
    </source>
</evidence>
<evidence type="ECO:0000256" key="6">
    <source>
        <dbReference type="ARBA" id="ARBA00022737"/>
    </source>
</evidence>
<dbReference type="OrthoDB" id="276296at2759"/>
<comment type="function">
    <text evidence="1">Accessory subunit of the mitochondrial membrane respiratory chain NADH dehydrogenase (Complex I), that is believed not to be involved in catalysis. Complex I functions in the transfer of electrons from NADH to the respiratory chain. The immediate electron acceptor for the enzyme is believed to be ubiquinone.</text>
</comment>
<dbReference type="InterPro" id="IPR016680">
    <property type="entry name" value="NDUFA8"/>
</dbReference>